<feature type="chain" id="PRO_5009385608" description="Serine aminopeptidase S33 domain-containing protein" evidence="1">
    <location>
        <begin position="21"/>
        <end position="492"/>
    </location>
</feature>
<dbReference type="Pfam" id="PF12146">
    <property type="entry name" value="Hydrolase_4"/>
    <property type="match status" value="1"/>
</dbReference>
<dbReference type="AlphaFoldDB" id="A0A0C4E154"/>
<dbReference type="STRING" id="644358.A0A0C4E154"/>
<dbReference type="OMA" id="ETWYAKA"/>
<dbReference type="InterPro" id="IPR022742">
    <property type="entry name" value="Hydrolase_4"/>
</dbReference>
<accession>A0A0C4E154</accession>
<evidence type="ECO:0000313" key="4">
    <source>
        <dbReference type="EnsemblFungi" id="MAPG_06102T0"/>
    </source>
</evidence>
<dbReference type="eggNOG" id="ENOG502SHFS">
    <property type="taxonomic scope" value="Eukaryota"/>
</dbReference>
<protein>
    <recommendedName>
        <fullName evidence="2">Serine aminopeptidase S33 domain-containing protein</fullName>
    </recommendedName>
</protein>
<reference evidence="3" key="2">
    <citation type="submission" date="2010-05" db="EMBL/GenBank/DDBJ databases">
        <title>The Genome Sequence of Magnaporthe poae strain ATCC 64411.</title>
        <authorList>
            <consortium name="The Broad Institute Genome Sequencing Platform"/>
            <consortium name="Broad Institute Genome Sequencing Center for Infectious Disease"/>
            <person name="Ma L.-J."/>
            <person name="Dead R."/>
            <person name="Young S."/>
            <person name="Zeng Q."/>
            <person name="Koehrsen M."/>
            <person name="Alvarado L."/>
            <person name="Berlin A."/>
            <person name="Chapman S.B."/>
            <person name="Chen Z."/>
            <person name="Freedman E."/>
            <person name="Gellesch M."/>
            <person name="Goldberg J."/>
            <person name="Griggs A."/>
            <person name="Gujja S."/>
            <person name="Heilman E.R."/>
            <person name="Heiman D."/>
            <person name="Hepburn T."/>
            <person name="Howarth C."/>
            <person name="Jen D."/>
            <person name="Larson L."/>
            <person name="Mehta T."/>
            <person name="Neiman D."/>
            <person name="Pearson M."/>
            <person name="Roberts A."/>
            <person name="Saif S."/>
            <person name="Shea T."/>
            <person name="Shenoy N."/>
            <person name="Sisk P."/>
            <person name="Stolte C."/>
            <person name="Sykes S."/>
            <person name="Walk T."/>
            <person name="White J."/>
            <person name="Yandava C."/>
            <person name="Haas B."/>
            <person name="Nusbaum C."/>
            <person name="Birren B."/>
        </authorList>
    </citation>
    <scope>NUCLEOTIDE SEQUENCE</scope>
    <source>
        <strain evidence="3">ATCC 64411</strain>
    </source>
</reference>
<dbReference type="InterPro" id="IPR005152">
    <property type="entry name" value="Lipase_secreted"/>
</dbReference>
<proteinExistence type="predicted"/>
<name>A0A0C4E154_MAGP6</name>
<dbReference type="Proteomes" id="UP000011715">
    <property type="component" value="Unassembled WGS sequence"/>
</dbReference>
<dbReference type="GO" id="GO:0016042">
    <property type="term" value="P:lipid catabolic process"/>
    <property type="evidence" value="ECO:0007669"/>
    <property type="project" value="InterPro"/>
</dbReference>
<evidence type="ECO:0000256" key="1">
    <source>
        <dbReference type="SAM" id="SignalP"/>
    </source>
</evidence>
<reference evidence="5" key="1">
    <citation type="submission" date="2010-05" db="EMBL/GenBank/DDBJ databases">
        <title>The genome sequence of Magnaporthe poae strain ATCC 64411.</title>
        <authorList>
            <person name="Ma L.-J."/>
            <person name="Dead R."/>
            <person name="Young S."/>
            <person name="Zeng Q."/>
            <person name="Koehrsen M."/>
            <person name="Alvarado L."/>
            <person name="Berlin A."/>
            <person name="Chapman S.B."/>
            <person name="Chen Z."/>
            <person name="Freedman E."/>
            <person name="Gellesch M."/>
            <person name="Goldberg J."/>
            <person name="Griggs A."/>
            <person name="Gujja S."/>
            <person name="Heilman E.R."/>
            <person name="Heiman D."/>
            <person name="Hepburn T."/>
            <person name="Howarth C."/>
            <person name="Jen D."/>
            <person name="Larson L."/>
            <person name="Mehta T."/>
            <person name="Neiman D."/>
            <person name="Pearson M."/>
            <person name="Roberts A."/>
            <person name="Saif S."/>
            <person name="Shea T."/>
            <person name="Shenoy N."/>
            <person name="Sisk P."/>
            <person name="Stolte C."/>
            <person name="Sykes S."/>
            <person name="Walk T."/>
            <person name="White J."/>
            <person name="Yandava C."/>
            <person name="Haas B."/>
            <person name="Nusbaum C."/>
            <person name="Birren B."/>
        </authorList>
    </citation>
    <scope>NUCLEOTIDE SEQUENCE [LARGE SCALE GENOMIC DNA]</scope>
    <source>
        <strain evidence="5">ATCC 64411 / 73-15</strain>
    </source>
</reference>
<keyword evidence="1" id="KW-0732">Signal</keyword>
<dbReference type="VEuPathDB" id="FungiDB:MAPG_06102"/>
<dbReference type="EMBL" id="GL876970">
    <property type="protein sequence ID" value="KLU87097.1"/>
    <property type="molecule type" value="Genomic_DNA"/>
</dbReference>
<feature type="signal peptide" evidence="1">
    <location>
        <begin position="1"/>
        <end position="20"/>
    </location>
</feature>
<keyword evidence="5" id="KW-1185">Reference proteome</keyword>
<dbReference type="PANTHER" id="PTHR34853:SF1">
    <property type="entry name" value="LIPASE 5"/>
    <property type="match status" value="1"/>
</dbReference>
<feature type="domain" description="Serine aminopeptidase S33" evidence="2">
    <location>
        <begin position="184"/>
        <end position="427"/>
    </location>
</feature>
<evidence type="ECO:0000259" key="2">
    <source>
        <dbReference type="Pfam" id="PF12146"/>
    </source>
</evidence>
<reference evidence="4" key="5">
    <citation type="submission" date="2015-06" db="UniProtKB">
        <authorList>
            <consortium name="EnsemblFungi"/>
        </authorList>
    </citation>
    <scope>IDENTIFICATION</scope>
    <source>
        <strain evidence="4">ATCC 64411</strain>
    </source>
</reference>
<dbReference type="SUPFAM" id="SSF53474">
    <property type="entry name" value="alpha/beta-Hydrolases"/>
    <property type="match status" value="1"/>
</dbReference>
<dbReference type="EMBL" id="ADBL01001464">
    <property type="status" value="NOT_ANNOTATED_CDS"/>
    <property type="molecule type" value="Genomic_DNA"/>
</dbReference>
<organism evidence="4 5">
    <name type="scientific">Magnaporthiopsis poae (strain ATCC 64411 / 73-15)</name>
    <name type="common">Kentucky bluegrass fungus</name>
    <name type="synonym">Magnaporthe poae</name>
    <dbReference type="NCBI Taxonomy" id="644358"/>
    <lineage>
        <taxon>Eukaryota</taxon>
        <taxon>Fungi</taxon>
        <taxon>Dikarya</taxon>
        <taxon>Ascomycota</taxon>
        <taxon>Pezizomycotina</taxon>
        <taxon>Sordariomycetes</taxon>
        <taxon>Sordariomycetidae</taxon>
        <taxon>Magnaporthales</taxon>
        <taxon>Magnaporthaceae</taxon>
        <taxon>Magnaporthiopsis</taxon>
    </lineage>
</organism>
<dbReference type="PANTHER" id="PTHR34853">
    <property type="match status" value="1"/>
</dbReference>
<dbReference type="GO" id="GO:0004806">
    <property type="term" value="F:triacylglycerol lipase activity"/>
    <property type="evidence" value="ECO:0007669"/>
    <property type="project" value="InterPro"/>
</dbReference>
<dbReference type="InterPro" id="IPR029058">
    <property type="entry name" value="AB_hydrolase_fold"/>
</dbReference>
<dbReference type="Gene3D" id="3.40.50.1820">
    <property type="entry name" value="alpha/beta hydrolase"/>
    <property type="match status" value="2"/>
</dbReference>
<reference evidence="4" key="4">
    <citation type="journal article" date="2015" name="G3 (Bethesda)">
        <title>Genome sequences of three phytopathogenic species of the Magnaporthaceae family of fungi.</title>
        <authorList>
            <person name="Okagaki L.H."/>
            <person name="Nunes C.C."/>
            <person name="Sailsbery J."/>
            <person name="Clay B."/>
            <person name="Brown D."/>
            <person name="John T."/>
            <person name="Oh Y."/>
            <person name="Young N."/>
            <person name="Fitzgerald M."/>
            <person name="Haas B.J."/>
            <person name="Zeng Q."/>
            <person name="Young S."/>
            <person name="Adiconis X."/>
            <person name="Fan L."/>
            <person name="Levin J.Z."/>
            <person name="Mitchell T.K."/>
            <person name="Okubara P.A."/>
            <person name="Farman M.L."/>
            <person name="Kohn L.M."/>
            <person name="Birren B."/>
            <person name="Ma L.-J."/>
            <person name="Dean R.A."/>
        </authorList>
    </citation>
    <scope>NUCLEOTIDE SEQUENCE</scope>
    <source>
        <strain evidence="4">ATCC 64411 / 73-15</strain>
    </source>
</reference>
<evidence type="ECO:0000313" key="3">
    <source>
        <dbReference type="EMBL" id="KLU87097.1"/>
    </source>
</evidence>
<dbReference type="EnsemblFungi" id="MAPG_06102T0">
    <property type="protein sequence ID" value="MAPG_06102T0"/>
    <property type="gene ID" value="MAPG_06102"/>
</dbReference>
<gene>
    <name evidence="3" type="ORF">MAPG_06102</name>
</gene>
<sequence>MAHKAFFGTLLSMLAAQAAGQFGPAAPHNTGFNSTFTFTVAQIEAAQLDGALVESLQAIIDFDRTQLAFGGPRHDDFYRLPPLTNTSGPLAPGQVIKVQEHVDASAFALPPHTSLSRLLYTSRNANGTVIPTSGFVLWPYLPRGSSDGKRAKMVVWTHGTSGFFAPQAPSAHRGLWYDEMGPFALAQAGYAVFAPDYHGLGVSASWDGSPIWHQYLMWPSLAADALHGVSAARAAFPHLLDGDDFVVIGHSQGGGAAWAVAEALADGKNGSSEFAGLRAGYRGTVALSPMTELFAVPTTWMAPTSALSLASVFPDFEVTEWMTPLGAARLRLAREVDAGLVAFQQLLPLDPVAGMVRPDWNESWYGAALSDLAGVGRRDFAGPLLVIQGDEDVIVAPETTIGQVERAWRRHPKHDLELLVAESVGHTSLMLATRQLWLRWVDDRLQGVPLAKKGPVWTDVRGMLSKERYLAARNSFPLWAGLPQFSYEVPLP</sequence>
<dbReference type="OrthoDB" id="5382058at2759"/>
<reference evidence="3" key="3">
    <citation type="submission" date="2011-03" db="EMBL/GenBank/DDBJ databases">
        <title>Annotation of Magnaporthe poae ATCC 64411.</title>
        <authorList>
            <person name="Ma L.-J."/>
            <person name="Dead R."/>
            <person name="Young S.K."/>
            <person name="Zeng Q."/>
            <person name="Gargeya S."/>
            <person name="Fitzgerald M."/>
            <person name="Haas B."/>
            <person name="Abouelleil A."/>
            <person name="Alvarado L."/>
            <person name="Arachchi H.M."/>
            <person name="Berlin A."/>
            <person name="Brown A."/>
            <person name="Chapman S.B."/>
            <person name="Chen Z."/>
            <person name="Dunbar C."/>
            <person name="Freedman E."/>
            <person name="Gearin G."/>
            <person name="Gellesch M."/>
            <person name="Goldberg J."/>
            <person name="Griggs A."/>
            <person name="Gujja S."/>
            <person name="Heiman D."/>
            <person name="Howarth C."/>
            <person name="Larson L."/>
            <person name="Lui A."/>
            <person name="MacDonald P.J.P."/>
            <person name="Mehta T."/>
            <person name="Montmayeur A."/>
            <person name="Murphy C."/>
            <person name="Neiman D."/>
            <person name="Pearson M."/>
            <person name="Priest M."/>
            <person name="Roberts A."/>
            <person name="Saif S."/>
            <person name="Shea T."/>
            <person name="Shenoy N."/>
            <person name="Sisk P."/>
            <person name="Stolte C."/>
            <person name="Sykes S."/>
            <person name="Yandava C."/>
            <person name="Wortman J."/>
            <person name="Nusbaum C."/>
            <person name="Birren B."/>
        </authorList>
    </citation>
    <scope>NUCLEOTIDE SEQUENCE</scope>
    <source>
        <strain evidence="3">ATCC 64411</strain>
    </source>
</reference>
<evidence type="ECO:0000313" key="5">
    <source>
        <dbReference type="Proteomes" id="UP000011715"/>
    </source>
</evidence>